<accession>A0A840TWK8</accession>
<dbReference type="EMBL" id="JACHGF010000003">
    <property type="protein sequence ID" value="MBB5284330.1"/>
    <property type="molecule type" value="Genomic_DNA"/>
</dbReference>
<evidence type="ECO:0000256" key="1">
    <source>
        <dbReference type="SAM" id="SignalP"/>
    </source>
</evidence>
<evidence type="ECO:0008006" key="4">
    <source>
        <dbReference type="Google" id="ProtNLM"/>
    </source>
</evidence>
<feature type="chain" id="PRO_5032648113" description="Type 1 periplasmic binding fold superfamily protein" evidence="1">
    <location>
        <begin position="26"/>
        <end position="188"/>
    </location>
</feature>
<evidence type="ECO:0000313" key="3">
    <source>
        <dbReference type="Proteomes" id="UP000557307"/>
    </source>
</evidence>
<organism evidence="2 3">
    <name type="scientific">Rhabdobacter roseus</name>
    <dbReference type="NCBI Taxonomy" id="1655419"/>
    <lineage>
        <taxon>Bacteria</taxon>
        <taxon>Pseudomonadati</taxon>
        <taxon>Bacteroidota</taxon>
        <taxon>Cytophagia</taxon>
        <taxon>Cytophagales</taxon>
        <taxon>Cytophagaceae</taxon>
        <taxon>Rhabdobacter</taxon>
    </lineage>
</organism>
<name>A0A840TWK8_9BACT</name>
<dbReference type="Proteomes" id="UP000557307">
    <property type="component" value="Unassembled WGS sequence"/>
</dbReference>
<protein>
    <recommendedName>
        <fullName evidence="4">Type 1 periplasmic binding fold superfamily protein</fullName>
    </recommendedName>
</protein>
<keyword evidence="3" id="KW-1185">Reference proteome</keyword>
<gene>
    <name evidence="2" type="ORF">HNQ92_002473</name>
</gene>
<sequence>MKMNQKLSWVLMLGATVLFSQCKNADNPEPEDPNELITTVRLHFTQQGTTTPVSFAWRDPDGEGGNPPTQFDAITLKANTTYTLEIELLDESKTPIEEITQEIEEKKEEHLFVFTTSPTGLLTYTYGDQDARGLPVGLTGTTRTGNAGTGTFKVQLRHQAPVGGVAVKDGTPGPGSDDVNLTFNLTVQ</sequence>
<comment type="caution">
    <text evidence="2">The sequence shown here is derived from an EMBL/GenBank/DDBJ whole genome shotgun (WGS) entry which is preliminary data.</text>
</comment>
<evidence type="ECO:0000313" key="2">
    <source>
        <dbReference type="EMBL" id="MBB5284330.1"/>
    </source>
</evidence>
<dbReference type="RefSeq" id="WP_184174278.1">
    <property type="nucleotide sequence ID" value="NZ_JACHGF010000003.1"/>
</dbReference>
<dbReference type="AlphaFoldDB" id="A0A840TWK8"/>
<proteinExistence type="predicted"/>
<reference evidence="2 3" key="1">
    <citation type="submission" date="2020-08" db="EMBL/GenBank/DDBJ databases">
        <title>Genomic Encyclopedia of Type Strains, Phase IV (KMG-IV): sequencing the most valuable type-strain genomes for metagenomic binning, comparative biology and taxonomic classification.</title>
        <authorList>
            <person name="Goeker M."/>
        </authorList>
    </citation>
    <scope>NUCLEOTIDE SEQUENCE [LARGE SCALE GENOMIC DNA]</scope>
    <source>
        <strain evidence="2 3">DSM 105074</strain>
    </source>
</reference>
<keyword evidence="1" id="KW-0732">Signal</keyword>
<feature type="signal peptide" evidence="1">
    <location>
        <begin position="1"/>
        <end position="25"/>
    </location>
</feature>